<feature type="region of interest" description="Disordered" evidence="1">
    <location>
        <begin position="60"/>
        <end position="104"/>
    </location>
</feature>
<accession>A0A423WHH6</accession>
<proteinExistence type="predicted"/>
<organism evidence="2 3">
    <name type="scientific">Cytospora chrysosperma</name>
    <name type="common">Cytospora canker fungus</name>
    <name type="synonym">Sphaeria chrysosperma</name>
    <dbReference type="NCBI Taxonomy" id="252740"/>
    <lineage>
        <taxon>Eukaryota</taxon>
        <taxon>Fungi</taxon>
        <taxon>Dikarya</taxon>
        <taxon>Ascomycota</taxon>
        <taxon>Pezizomycotina</taxon>
        <taxon>Sordariomycetes</taxon>
        <taxon>Sordariomycetidae</taxon>
        <taxon>Diaporthales</taxon>
        <taxon>Cytosporaceae</taxon>
        <taxon>Cytospora</taxon>
    </lineage>
</organism>
<dbReference type="Proteomes" id="UP000284375">
    <property type="component" value="Unassembled WGS sequence"/>
</dbReference>
<protein>
    <submittedName>
        <fullName evidence="2">Uncharacterized protein</fullName>
    </submittedName>
</protein>
<reference evidence="2 3" key="1">
    <citation type="submission" date="2015-09" db="EMBL/GenBank/DDBJ databases">
        <title>Host preference determinants of Valsa canker pathogens revealed by comparative genomics.</title>
        <authorList>
            <person name="Yin Z."/>
            <person name="Huang L."/>
        </authorList>
    </citation>
    <scope>NUCLEOTIDE SEQUENCE [LARGE SCALE GENOMIC DNA]</scope>
    <source>
        <strain evidence="2 3">YSFL</strain>
    </source>
</reference>
<sequence length="104" mass="11576">MSSSSNTDTYKNRESPSKTKPARSHYRAGAKLMNGASRLRSGGSRHRAVNTLSPGFACALPSRKEHDDSDTNHNGAMRLRGLRDDHIQKSPESTHDTILRRFQV</sequence>
<feature type="region of interest" description="Disordered" evidence="1">
    <location>
        <begin position="1"/>
        <end position="48"/>
    </location>
</feature>
<gene>
    <name evidence="2" type="ORF">VSDG_01598</name>
</gene>
<comment type="caution">
    <text evidence="2">The sequence shown here is derived from an EMBL/GenBank/DDBJ whole genome shotgun (WGS) entry which is preliminary data.</text>
</comment>
<evidence type="ECO:0000313" key="3">
    <source>
        <dbReference type="Proteomes" id="UP000284375"/>
    </source>
</evidence>
<dbReference type="AlphaFoldDB" id="A0A423WHH6"/>
<feature type="compositionally biased region" description="Basic and acidic residues" evidence="1">
    <location>
        <begin position="62"/>
        <end position="71"/>
    </location>
</feature>
<keyword evidence="3" id="KW-1185">Reference proteome</keyword>
<dbReference type="EMBL" id="LJZO01000004">
    <property type="protein sequence ID" value="ROW02790.1"/>
    <property type="molecule type" value="Genomic_DNA"/>
</dbReference>
<evidence type="ECO:0000256" key="1">
    <source>
        <dbReference type="SAM" id="MobiDB-lite"/>
    </source>
</evidence>
<name>A0A423WHH6_CYTCH</name>
<feature type="compositionally biased region" description="Basic and acidic residues" evidence="1">
    <location>
        <begin position="81"/>
        <end position="104"/>
    </location>
</feature>
<evidence type="ECO:0000313" key="2">
    <source>
        <dbReference type="EMBL" id="ROW02790.1"/>
    </source>
</evidence>